<evidence type="ECO:0000256" key="16">
    <source>
        <dbReference type="ARBA" id="ARBA00023166"/>
    </source>
</evidence>
<dbReference type="GO" id="GO:0008398">
    <property type="term" value="F:sterol 14-demethylase activity"/>
    <property type="evidence" value="ECO:0007669"/>
    <property type="project" value="UniProtKB-EC"/>
</dbReference>
<evidence type="ECO:0000256" key="19">
    <source>
        <dbReference type="ARBA" id="ARBA00038974"/>
    </source>
</evidence>
<comment type="catalytic activity">
    <reaction evidence="23">
        <text>a 14alpha-methyl steroid + 3 reduced [NADPH--hemoprotein reductase] + 3 O2 = a Delta(14) steroid + formate + 3 oxidized [NADPH--hemoprotein reductase] + 4 H2O + 4 H(+)</text>
        <dbReference type="Rhea" id="RHEA:54028"/>
        <dbReference type="Rhea" id="RHEA-COMP:11964"/>
        <dbReference type="Rhea" id="RHEA-COMP:11965"/>
        <dbReference type="ChEBI" id="CHEBI:15377"/>
        <dbReference type="ChEBI" id="CHEBI:15378"/>
        <dbReference type="ChEBI" id="CHEBI:15379"/>
        <dbReference type="ChEBI" id="CHEBI:15740"/>
        <dbReference type="ChEBI" id="CHEBI:57618"/>
        <dbReference type="ChEBI" id="CHEBI:58210"/>
        <dbReference type="ChEBI" id="CHEBI:138029"/>
        <dbReference type="ChEBI" id="CHEBI:138031"/>
        <dbReference type="EC" id="1.14.14.154"/>
    </reaction>
</comment>
<evidence type="ECO:0000256" key="28">
    <source>
        <dbReference type="SAM" id="Phobius"/>
    </source>
</evidence>
<feature type="transmembrane region" description="Helical" evidence="28">
    <location>
        <begin position="41"/>
        <end position="62"/>
    </location>
</feature>
<gene>
    <name evidence="29" type="ORF">NCGR_LOCUS53206</name>
</gene>
<evidence type="ECO:0000256" key="8">
    <source>
        <dbReference type="ARBA" id="ARBA00022723"/>
    </source>
</evidence>
<dbReference type="PANTHER" id="PTHR24304">
    <property type="entry name" value="CYTOCHROME P450 FAMILY 7"/>
    <property type="match status" value="1"/>
</dbReference>
<dbReference type="GO" id="GO:0016020">
    <property type="term" value="C:membrane"/>
    <property type="evidence" value="ECO:0007669"/>
    <property type="project" value="UniProtKB-SubCell"/>
</dbReference>
<dbReference type="OrthoDB" id="1055148at2759"/>
<comment type="similarity">
    <text evidence="3 27">Belongs to the cytochrome P450 family.</text>
</comment>
<keyword evidence="30" id="KW-1185">Reference proteome</keyword>
<evidence type="ECO:0000256" key="9">
    <source>
        <dbReference type="ARBA" id="ARBA00022955"/>
    </source>
</evidence>
<dbReference type="GO" id="GO:0016126">
    <property type="term" value="P:sterol biosynthetic process"/>
    <property type="evidence" value="ECO:0007669"/>
    <property type="project" value="UniProtKB-KW"/>
</dbReference>
<name>A0A811RIX7_9POAL</name>
<evidence type="ECO:0000256" key="20">
    <source>
        <dbReference type="ARBA" id="ARBA00042370"/>
    </source>
</evidence>
<dbReference type="InterPro" id="IPR050529">
    <property type="entry name" value="CYP450_sterol_14alpha_dmase"/>
</dbReference>
<dbReference type="Pfam" id="PF00067">
    <property type="entry name" value="p450"/>
    <property type="match status" value="1"/>
</dbReference>
<evidence type="ECO:0000256" key="11">
    <source>
        <dbReference type="ARBA" id="ARBA00023004"/>
    </source>
</evidence>
<dbReference type="CDD" id="cd11042">
    <property type="entry name" value="CYP51-like"/>
    <property type="match status" value="1"/>
</dbReference>
<dbReference type="PRINTS" id="PR00465">
    <property type="entry name" value="EP450IV"/>
</dbReference>
<dbReference type="GO" id="GO:0008168">
    <property type="term" value="F:methyltransferase activity"/>
    <property type="evidence" value="ECO:0007669"/>
    <property type="project" value="UniProtKB-KW"/>
</dbReference>
<comment type="function">
    <text evidence="24">Catalyzes the 14-alpha demethylation of obtusifoliol to 4 alpha-methyl-5 alpha-ergosta-8,14,24(28)-trien-3 beta-ol.</text>
</comment>
<keyword evidence="28" id="KW-1133">Transmembrane helix</keyword>
<evidence type="ECO:0000256" key="15">
    <source>
        <dbReference type="ARBA" id="ARBA00023136"/>
    </source>
</evidence>
<dbReference type="InterPro" id="IPR036396">
    <property type="entry name" value="Cyt_P450_sf"/>
</dbReference>
<evidence type="ECO:0000256" key="7">
    <source>
        <dbReference type="ARBA" id="ARBA00022679"/>
    </source>
</evidence>
<feature type="binding site" description="axial binding residue" evidence="26">
    <location>
        <position position="446"/>
    </location>
    <ligand>
        <name>heme</name>
        <dbReference type="ChEBI" id="CHEBI:30413"/>
    </ligand>
    <ligandPart>
        <name>Fe</name>
        <dbReference type="ChEBI" id="CHEBI:18248"/>
    </ligandPart>
</feature>
<keyword evidence="6 26" id="KW-0349">Heme</keyword>
<comment type="cofactor">
    <cofactor evidence="1 26">
        <name>heme</name>
        <dbReference type="ChEBI" id="CHEBI:30413"/>
    </cofactor>
</comment>
<evidence type="ECO:0000256" key="10">
    <source>
        <dbReference type="ARBA" id="ARBA00023002"/>
    </source>
</evidence>
<dbReference type="Proteomes" id="UP000604825">
    <property type="component" value="Unassembled WGS sequence"/>
</dbReference>
<sequence>MPPWLGRGVGLAGPPSRRLGAARGRERAGQRSLGSMDLTNIAIWVTTVVVIFITAVVTKIIVTGRRATFQPGLQAMVHDQYRALGSVFTLRFFRVNITLLVGPEVLDHFFQGLESEISHGNTLDFIVPMIGKEVGFGVDLATRNEQMRFHNDALKLSKLRSYMDPMLHEVEDYFATWGQQGVVDLKHEFEQLLMLISSRCLLGREIRENMFDEVHTLFRELNGGMSLASVLFPYAPTPTNRRRDRARAKLSKLFTEVMRSRKSSNRTEGDVLQNLIDSRYKDGRPTTEAEVTGLAIMLLFLGKHTTSVTSTWTGARLLTNGKWLTAAIEEQKEITRTHGDRIDYNALLQMDILRRCIKEALRMHPLLPLFPRKVHKSFTLRTKDGAEYENPGGHTLVSPALFNNYLPYIYKDPGVYDPDRFSLNRVEDKVGGKFSFTGFGGGRHSCVGEAFGYMQIKVIWSYLLRNFELNLESPFPGTDWSKLVASPKGKVLVAYRRVAAA</sequence>
<evidence type="ECO:0000313" key="30">
    <source>
        <dbReference type="Proteomes" id="UP000604825"/>
    </source>
</evidence>
<evidence type="ECO:0000256" key="27">
    <source>
        <dbReference type="RuleBase" id="RU000461"/>
    </source>
</evidence>
<organism evidence="29 30">
    <name type="scientific">Miscanthus lutarioriparius</name>
    <dbReference type="NCBI Taxonomy" id="422564"/>
    <lineage>
        <taxon>Eukaryota</taxon>
        <taxon>Viridiplantae</taxon>
        <taxon>Streptophyta</taxon>
        <taxon>Embryophyta</taxon>
        <taxon>Tracheophyta</taxon>
        <taxon>Spermatophyta</taxon>
        <taxon>Magnoliopsida</taxon>
        <taxon>Liliopsida</taxon>
        <taxon>Poales</taxon>
        <taxon>Poaceae</taxon>
        <taxon>PACMAD clade</taxon>
        <taxon>Panicoideae</taxon>
        <taxon>Andropogonodae</taxon>
        <taxon>Andropogoneae</taxon>
        <taxon>Saccharinae</taxon>
        <taxon>Miscanthus</taxon>
    </lineage>
</organism>
<dbReference type="PRINTS" id="PR00385">
    <property type="entry name" value="P450"/>
</dbReference>
<keyword evidence="8 26" id="KW-0479">Metal-binding</keyword>
<dbReference type="GO" id="GO:0005506">
    <property type="term" value="F:iron ion binding"/>
    <property type="evidence" value="ECO:0007669"/>
    <property type="project" value="InterPro"/>
</dbReference>
<evidence type="ECO:0000256" key="13">
    <source>
        <dbReference type="ARBA" id="ARBA00023033"/>
    </source>
</evidence>
<evidence type="ECO:0000256" key="21">
    <source>
        <dbReference type="ARBA" id="ARBA00042513"/>
    </source>
</evidence>
<protein>
    <recommendedName>
        <fullName evidence="25">Obtusifoliol 14-alpha demethylase</fullName>
        <ecNumber evidence="19">1.14.14.154</ecNumber>
    </recommendedName>
    <alternativeName>
        <fullName evidence="20">CYPLI</fullName>
    </alternativeName>
    <alternativeName>
        <fullName evidence="22">Cytochrome P450 51</fullName>
    </alternativeName>
    <alternativeName>
        <fullName evidence="21">Cytochrome P450-LIA1</fullName>
    </alternativeName>
</protein>
<evidence type="ECO:0000256" key="1">
    <source>
        <dbReference type="ARBA" id="ARBA00001971"/>
    </source>
</evidence>
<evidence type="ECO:0000256" key="23">
    <source>
        <dbReference type="ARBA" id="ARBA00051013"/>
    </source>
</evidence>
<evidence type="ECO:0000256" key="2">
    <source>
        <dbReference type="ARBA" id="ARBA00004167"/>
    </source>
</evidence>
<evidence type="ECO:0000256" key="18">
    <source>
        <dbReference type="ARBA" id="ARBA00037887"/>
    </source>
</evidence>
<dbReference type="SUPFAM" id="SSF48264">
    <property type="entry name" value="Cytochrome P450"/>
    <property type="match status" value="1"/>
</dbReference>
<keyword evidence="15 28" id="KW-0472">Membrane</keyword>
<dbReference type="Gene3D" id="1.10.630.10">
    <property type="entry name" value="Cytochrome P450"/>
    <property type="match status" value="1"/>
</dbReference>
<reference evidence="29" key="1">
    <citation type="submission" date="2020-10" db="EMBL/GenBank/DDBJ databases">
        <authorList>
            <person name="Han B."/>
            <person name="Lu T."/>
            <person name="Zhao Q."/>
            <person name="Huang X."/>
            <person name="Zhao Y."/>
        </authorList>
    </citation>
    <scope>NUCLEOTIDE SEQUENCE</scope>
</reference>
<dbReference type="EMBL" id="CAJGYO010000015">
    <property type="protein sequence ID" value="CAD6269909.1"/>
    <property type="molecule type" value="Genomic_DNA"/>
</dbReference>
<keyword evidence="28" id="KW-0812">Transmembrane</keyword>
<keyword evidence="14" id="KW-0443">Lipid metabolism</keyword>
<dbReference type="PROSITE" id="PS00086">
    <property type="entry name" value="CYTOCHROME_P450"/>
    <property type="match status" value="1"/>
</dbReference>
<evidence type="ECO:0000256" key="25">
    <source>
        <dbReference type="ARBA" id="ARBA00072797"/>
    </source>
</evidence>
<comment type="subcellular location">
    <subcellularLocation>
        <location evidence="2">Membrane</location>
        <topology evidence="2">Single-pass membrane protein</topology>
    </subcellularLocation>
</comment>
<keyword evidence="17" id="KW-0753">Steroid metabolism</keyword>
<dbReference type="AlphaFoldDB" id="A0A811RIX7"/>
<evidence type="ECO:0000256" key="12">
    <source>
        <dbReference type="ARBA" id="ARBA00023011"/>
    </source>
</evidence>
<keyword evidence="16" id="KW-1207">Sterol metabolism</keyword>
<proteinExistence type="inferred from homology"/>
<dbReference type="InterPro" id="IPR001128">
    <property type="entry name" value="Cyt_P450"/>
</dbReference>
<dbReference type="GO" id="GO:0020037">
    <property type="term" value="F:heme binding"/>
    <property type="evidence" value="ECO:0007669"/>
    <property type="project" value="InterPro"/>
</dbReference>
<evidence type="ECO:0000313" key="29">
    <source>
        <dbReference type="EMBL" id="CAD6269909.1"/>
    </source>
</evidence>
<dbReference type="GO" id="GO:0032259">
    <property type="term" value="P:methylation"/>
    <property type="evidence" value="ECO:0007669"/>
    <property type="project" value="UniProtKB-KW"/>
</dbReference>
<evidence type="ECO:0000256" key="26">
    <source>
        <dbReference type="PIRSR" id="PIRSR602403-1"/>
    </source>
</evidence>
<dbReference type="InterPro" id="IPR017972">
    <property type="entry name" value="Cyt_P450_CS"/>
</dbReference>
<keyword evidence="5" id="KW-0489">Methyltransferase</keyword>
<dbReference type="InterPro" id="IPR002403">
    <property type="entry name" value="Cyt_P450_E_grp-IV"/>
</dbReference>
<evidence type="ECO:0000256" key="5">
    <source>
        <dbReference type="ARBA" id="ARBA00022603"/>
    </source>
</evidence>
<evidence type="ECO:0000256" key="24">
    <source>
        <dbReference type="ARBA" id="ARBA00058467"/>
    </source>
</evidence>
<accession>A0A811RIX7</accession>
<keyword evidence="7" id="KW-0808">Transferase</keyword>
<evidence type="ECO:0000256" key="14">
    <source>
        <dbReference type="ARBA" id="ARBA00023098"/>
    </source>
</evidence>
<keyword evidence="13 27" id="KW-0503">Monooxygenase</keyword>
<dbReference type="PANTHER" id="PTHR24304:SF2">
    <property type="entry name" value="24-HYDROXYCHOLESTEROL 7-ALPHA-HYDROXYLASE"/>
    <property type="match status" value="1"/>
</dbReference>
<evidence type="ECO:0000256" key="22">
    <source>
        <dbReference type="ARBA" id="ARBA00042983"/>
    </source>
</evidence>
<dbReference type="EC" id="1.14.14.154" evidence="19"/>
<dbReference type="FunFam" id="1.10.630.10:FF:000028">
    <property type="entry name" value="Cytochrome p450 51g1"/>
    <property type="match status" value="1"/>
</dbReference>
<keyword evidence="4" id="KW-0444">Lipid biosynthesis</keyword>
<evidence type="ECO:0000256" key="4">
    <source>
        <dbReference type="ARBA" id="ARBA00022516"/>
    </source>
</evidence>
<evidence type="ECO:0000256" key="17">
    <source>
        <dbReference type="ARBA" id="ARBA00023221"/>
    </source>
</evidence>
<keyword evidence="11 26" id="KW-0408">Iron</keyword>
<comment type="caution">
    <text evidence="29">The sequence shown here is derived from an EMBL/GenBank/DDBJ whole genome shotgun (WGS) entry which is preliminary data.</text>
</comment>
<keyword evidence="9" id="KW-0752">Steroid biosynthesis</keyword>
<evidence type="ECO:0000256" key="6">
    <source>
        <dbReference type="ARBA" id="ARBA00022617"/>
    </source>
</evidence>
<comment type="pathway">
    <text evidence="18">Steroid biosynthesis; zymosterol biosynthesis; zymosterol from lanosterol: step 1/6.</text>
</comment>
<keyword evidence="10 27" id="KW-0560">Oxidoreductase</keyword>
<evidence type="ECO:0000256" key="3">
    <source>
        <dbReference type="ARBA" id="ARBA00010617"/>
    </source>
</evidence>
<keyword evidence="12" id="KW-0756">Sterol biosynthesis</keyword>